<dbReference type="KEGG" id="sdn:Sden_3607"/>
<reference evidence="4 5" key="1">
    <citation type="submission" date="2006-03" db="EMBL/GenBank/DDBJ databases">
        <title>Complete sequence of Shewanella denitrificans OS217.</title>
        <authorList>
            <consortium name="US DOE Joint Genome Institute"/>
            <person name="Copeland A."/>
            <person name="Lucas S."/>
            <person name="Lapidus A."/>
            <person name="Barry K."/>
            <person name="Detter J.C."/>
            <person name="Glavina del Rio T."/>
            <person name="Hammon N."/>
            <person name="Israni S."/>
            <person name="Dalin E."/>
            <person name="Tice H."/>
            <person name="Pitluck S."/>
            <person name="Brettin T."/>
            <person name="Bruce D."/>
            <person name="Han C."/>
            <person name="Tapia R."/>
            <person name="Gilna P."/>
            <person name="Kiss H."/>
            <person name="Schmutz J."/>
            <person name="Larimer F."/>
            <person name="Land M."/>
            <person name="Hauser L."/>
            <person name="Kyrpides N."/>
            <person name="Lykidis A."/>
            <person name="Richardson P."/>
        </authorList>
    </citation>
    <scope>NUCLEOTIDE SEQUENCE [LARGE SCALE GENOMIC DNA]</scope>
    <source>
        <strain evidence="5">OS217 / ATCC BAA-1090 / DSM 15013</strain>
    </source>
</reference>
<dbReference type="InterPro" id="IPR008258">
    <property type="entry name" value="Transglycosylase_SLT_dom_1"/>
</dbReference>
<feature type="domain" description="Transglycosylase SLT" evidence="3">
    <location>
        <begin position="202"/>
        <end position="299"/>
    </location>
</feature>
<sequence>MVLPPKLFGLSPLILLLFIGMSTGLQAQTDPSQAKDYQAKWLTSLPVDRLSWARFSALPISAVVTPAVTTKSTSDIIFYPLEPIAPARLESDTSTKPSLTLEAKTKYNITLKPQRQQSINPHSAKPKIIARYSTQGTSKQLASDKDKVYHYTKHDGGAVFSDRAPEGGEYQVLLFECFACRLDSNLDWHKIPLFALDYSHSVAEAAKIYRLEPALIRAVIHAESAFDVHARSKAGAMGLMQLMPTTAADMGVTNAFNAQQNILGGSRYLAQMLKQFNGDIELACAAYNAGPTTVTQYRGIPPYPETQAYVKRVKILLQRYRNVSAS</sequence>
<dbReference type="SUPFAM" id="SSF53955">
    <property type="entry name" value="Lysozyme-like"/>
    <property type="match status" value="1"/>
</dbReference>
<dbReference type="EMBL" id="CP000302">
    <property type="protein sequence ID" value="ABE56882.1"/>
    <property type="molecule type" value="Genomic_DNA"/>
</dbReference>
<evidence type="ECO:0000259" key="3">
    <source>
        <dbReference type="Pfam" id="PF01464"/>
    </source>
</evidence>
<evidence type="ECO:0000256" key="2">
    <source>
        <dbReference type="SAM" id="SignalP"/>
    </source>
</evidence>
<evidence type="ECO:0000313" key="5">
    <source>
        <dbReference type="Proteomes" id="UP000001982"/>
    </source>
</evidence>
<dbReference type="InterPro" id="IPR023346">
    <property type="entry name" value="Lysozyme-like_dom_sf"/>
</dbReference>
<dbReference type="HOGENOM" id="CLU_852318_0_0_6"/>
<keyword evidence="5" id="KW-1185">Reference proteome</keyword>
<proteinExistence type="inferred from homology"/>
<gene>
    <name evidence="4" type="ordered locus">Sden_3607</name>
</gene>
<dbReference type="eggNOG" id="COG0741">
    <property type="taxonomic scope" value="Bacteria"/>
</dbReference>
<dbReference type="CAZy" id="GH23">
    <property type="family name" value="Glycoside Hydrolase Family 23"/>
</dbReference>
<feature type="signal peptide" evidence="2">
    <location>
        <begin position="1"/>
        <end position="27"/>
    </location>
</feature>
<dbReference type="Gene3D" id="1.10.530.10">
    <property type="match status" value="1"/>
</dbReference>
<evidence type="ECO:0000313" key="4">
    <source>
        <dbReference type="EMBL" id="ABE56882.1"/>
    </source>
</evidence>
<dbReference type="Pfam" id="PF01464">
    <property type="entry name" value="SLT"/>
    <property type="match status" value="1"/>
</dbReference>
<dbReference type="CDD" id="cd00254">
    <property type="entry name" value="LT-like"/>
    <property type="match status" value="1"/>
</dbReference>
<accession>Q12I44</accession>
<name>Q12I44_SHEDO</name>
<dbReference type="STRING" id="318161.Sden_3607"/>
<keyword evidence="2" id="KW-0732">Signal</keyword>
<dbReference type="Proteomes" id="UP000001982">
    <property type="component" value="Chromosome"/>
</dbReference>
<evidence type="ECO:0000256" key="1">
    <source>
        <dbReference type="ARBA" id="ARBA00007734"/>
    </source>
</evidence>
<dbReference type="AlphaFoldDB" id="Q12I44"/>
<organism evidence="4 5">
    <name type="scientific">Shewanella denitrificans (strain OS217 / ATCC BAA-1090 / DSM 15013)</name>
    <dbReference type="NCBI Taxonomy" id="318161"/>
    <lineage>
        <taxon>Bacteria</taxon>
        <taxon>Pseudomonadati</taxon>
        <taxon>Pseudomonadota</taxon>
        <taxon>Gammaproteobacteria</taxon>
        <taxon>Alteromonadales</taxon>
        <taxon>Shewanellaceae</taxon>
        <taxon>Shewanella</taxon>
    </lineage>
</organism>
<comment type="similarity">
    <text evidence="1">Belongs to the transglycosylase Slt family.</text>
</comment>
<protein>
    <submittedName>
        <fullName evidence="4">Lytic transglycosylase, catalytic</fullName>
    </submittedName>
</protein>
<feature type="chain" id="PRO_5004181347" evidence="2">
    <location>
        <begin position="28"/>
        <end position="326"/>
    </location>
</feature>
<dbReference type="PANTHER" id="PTHR37423:SF2">
    <property type="entry name" value="MEMBRANE-BOUND LYTIC MUREIN TRANSGLYCOSYLASE C"/>
    <property type="match status" value="1"/>
</dbReference>
<dbReference type="PANTHER" id="PTHR37423">
    <property type="entry name" value="SOLUBLE LYTIC MUREIN TRANSGLYCOSYLASE-RELATED"/>
    <property type="match status" value="1"/>
</dbReference>